<evidence type="ECO:0000313" key="1">
    <source>
        <dbReference type="EMBL" id="OOF92144.1"/>
    </source>
</evidence>
<dbReference type="VEuPathDB" id="FungiDB:ASPCADRAFT_9008"/>
<keyword evidence="2" id="KW-1185">Reference proteome</keyword>
<accession>A0A1R3RCE0</accession>
<gene>
    <name evidence="1" type="ORF">ASPCADRAFT_9008</name>
</gene>
<dbReference type="EMBL" id="KV907508">
    <property type="protein sequence ID" value="OOF92144.1"/>
    <property type="molecule type" value="Genomic_DNA"/>
</dbReference>
<dbReference type="OrthoDB" id="4177740at2759"/>
<reference evidence="2" key="1">
    <citation type="journal article" date="2017" name="Genome Biol.">
        <title>Comparative genomics reveals high biological diversity and specific adaptations in the industrially and medically important fungal genus Aspergillus.</title>
        <authorList>
            <person name="de Vries R.P."/>
            <person name="Riley R."/>
            <person name="Wiebenga A."/>
            <person name="Aguilar-Osorio G."/>
            <person name="Amillis S."/>
            <person name="Uchima C.A."/>
            <person name="Anderluh G."/>
            <person name="Asadollahi M."/>
            <person name="Askin M."/>
            <person name="Barry K."/>
            <person name="Battaglia E."/>
            <person name="Bayram O."/>
            <person name="Benocci T."/>
            <person name="Braus-Stromeyer S.A."/>
            <person name="Caldana C."/>
            <person name="Canovas D."/>
            <person name="Cerqueira G.C."/>
            <person name="Chen F."/>
            <person name="Chen W."/>
            <person name="Choi C."/>
            <person name="Clum A."/>
            <person name="Dos Santos R.A."/>
            <person name="Damasio A.R."/>
            <person name="Diallinas G."/>
            <person name="Emri T."/>
            <person name="Fekete E."/>
            <person name="Flipphi M."/>
            <person name="Freyberg S."/>
            <person name="Gallo A."/>
            <person name="Gournas C."/>
            <person name="Habgood R."/>
            <person name="Hainaut M."/>
            <person name="Harispe M.L."/>
            <person name="Henrissat B."/>
            <person name="Hilden K.S."/>
            <person name="Hope R."/>
            <person name="Hossain A."/>
            <person name="Karabika E."/>
            <person name="Karaffa L."/>
            <person name="Karanyi Z."/>
            <person name="Krasevec N."/>
            <person name="Kuo A."/>
            <person name="Kusch H."/>
            <person name="LaButti K."/>
            <person name="Lagendijk E.L."/>
            <person name="Lapidus A."/>
            <person name="Levasseur A."/>
            <person name="Lindquist E."/>
            <person name="Lipzen A."/>
            <person name="Logrieco A.F."/>
            <person name="MacCabe A."/>
            <person name="Maekelae M.R."/>
            <person name="Malavazi I."/>
            <person name="Melin P."/>
            <person name="Meyer V."/>
            <person name="Mielnichuk N."/>
            <person name="Miskei M."/>
            <person name="Molnar A.P."/>
            <person name="Mule G."/>
            <person name="Ngan C.Y."/>
            <person name="Orejas M."/>
            <person name="Orosz E."/>
            <person name="Ouedraogo J.P."/>
            <person name="Overkamp K.M."/>
            <person name="Park H.-S."/>
            <person name="Perrone G."/>
            <person name="Piumi F."/>
            <person name="Punt P.J."/>
            <person name="Ram A.F."/>
            <person name="Ramon A."/>
            <person name="Rauscher S."/>
            <person name="Record E."/>
            <person name="Riano-Pachon D.M."/>
            <person name="Robert V."/>
            <person name="Roehrig J."/>
            <person name="Ruller R."/>
            <person name="Salamov A."/>
            <person name="Salih N.S."/>
            <person name="Samson R.A."/>
            <person name="Sandor E."/>
            <person name="Sanguinetti M."/>
            <person name="Schuetze T."/>
            <person name="Sepcic K."/>
            <person name="Shelest E."/>
            <person name="Sherlock G."/>
            <person name="Sophianopoulou V."/>
            <person name="Squina F.M."/>
            <person name="Sun H."/>
            <person name="Susca A."/>
            <person name="Todd R.B."/>
            <person name="Tsang A."/>
            <person name="Unkles S.E."/>
            <person name="van de Wiele N."/>
            <person name="van Rossen-Uffink D."/>
            <person name="Oliveira J.V."/>
            <person name="Vesth T.C."/>
            <person name="Visser J."/>
            <person name="Yu J.-H."/>
            <person name="Zhou M."/>
            <person name="Andersen M.R."/>
            <person name="Archer D.B."/>
            <person name="Baker S.E."/>
            <person name="Benoit I."/>
            <person name="Brakhage A.A."/>
            <person name="Braus G.H."/>
            <person name="Fischer R."/>
            <person name="Frisvad J.C."/>
            <person name="Goldman G.H."/>
            <person name="Houbraken J."/>
            <person name="Oakley B."/>
            <person name="Pocsi I."/>
            <person name="Scazzocchio C."/>
            <person name="Seiboth B."/>
            <person name="vanKuyk P.A."/>
            <person name="Wortman J."/>
            <person name="Dyer P.S."/>
            <person name="Grigoriev I.V."/>
        </authorList>
    </citation>
    <scope>NUCLEOTIDE SEQUENCE [LARGE SCALE GENOMIC DNA]</scope>
    <source>
        <strain evidence="2">ITEM 5010</strain>
    </source>
</reference>
<dbReference type="AlphaFoldDB" id="A0A1R3RCE0"/>
<protein>
    <submittedName>
        <fullName evidence="1">Uncharacterized protein</fullName>
    </submittedName>
</protein>
<name>A0A1R3RCE0_ASPC5</name>
<dbReference type="Proteomes" id="UP000188318">
    <property type="component" value="Unassembled WGS sequence"/>
</dbReference>
<sequence>MADYVSYYVFTCACHSKDKILDRMWSSVSIGEVPFVGLIEYDFPEYASLHAIQVNEGSYPHLKALLYHDLNDTNEEILPGEIMIAPRLIIEQYEMIPLSLTYDCAGNSLRLQIFQS</sequence>
<proteinExistence type="predicted"/>
<dbReference type="STRING" id="602072.A0A1R3RCE0"/>
<evidence type="ECO:0000313" key="2">
    <source>
        <dbReference type="Proteomes" id="UP000188318"/>
    </source>
</evidence>
<organism evidence="1 2">
    <name type="scientific">Aspergillus carbonarius (strain ITEM 5010)</name>
    <dbReference type="NCBI Taxonomy" id="602072"/>
    <lineage>
        <taxon>Eukaryota</taxon>
        <taxon>Fungi</taxon>
        <taxon>Dikarya</taxon>
        <taxon>Ascomycota</taxon>
        <taxon>Pezizomycotina</taxon>
        <taxon>Eurotiomycetes</taxon>
        <taxon>Eurotiomycetidae</taxon>
        <taxon>Eurotiales</taxon>
        <taxon>Aspergillaceae</taxon>
        <taxon>Aspergillus</taxon>
        <taxon>Aspergillus subgen. Circumdati</taxon>
    </lineage>
</organism>